<evidence type="ECO:0000256" key="1">
    <source>
        <dbReference type="SAM" id="SignalP"/>
    </source>
</evidence>
<dbReference type="RefSeq" id="WP_208010269.1">
    <property type="nucleotide sequence ID" value="NZ_CP071796.1"/>
</dbReference>
<dbReference type="InterPro" id="IPR011051">
    <property type="entry name" value="RmlC_Cupin_sf"/>
</dbReference>
<keyword evidence="1" id="KW-0732">Signal</keyword>
<dbReference type="InterPro" id="IPR006045">
    <property type="entry name" value="Cupin_1"/>
</dbReference>
<dbReference type="SUPFAM" id="SSF51182">
    <property type="entry name" value="RmlC-like cupins"/>
    <property type="match status" value="1"/>
</dbReference>
<dbReference type="InterPro" id="IPR014710">
    <property type="entry name" value="RmlC-like_jellyroll"/>
</dbReference>
<dbReference type="Gene3D" id="2.60.120.10">
    <property type="entry name" value="Jelly Rolls"/>
    <property type="match status" value="1"/>
</dbReference>
<dbReference type="CDD" id="cd06989">
    <property type="entry name" value="cupin_DRT102"/>
    <property type="match status" value="1"/>
</dbReference>
<protein>
    <submittedName>
        <fullName evidence="3">Cupin domain-containing protein</fullName>
    </submittedName>
</protein>
<name>A0A975CHA0_9BURK</name>
<organism evidence="3 4">
    <name type="scientific">Ottowia testudinis</name>
    <dbReference type="NCBI Taxonomy" id="2816950"/>
    <lineage>
        <taxon>Bacteria</taxon>
        <taxon>Pseudomonadati</taxon>
        <taxon>Pseudomonadota</taxon>
        <taxon>Betaproteobacteria</taxon>
        <taxon>Burkholderiales</taxon>
        <taxon>Comamonadaceae</taxon>
        <taxon>Ottowia</taxon>
    </lineage>
</organism>
<feature type="chain" id="PRO_5037330876" evidence="1">
    <location>
        <begin position="24"/>
        <end position="151"/>
    </location>
</feature>
<dbReference type="Proteomes" id="UP000663903">
    <property type="component" value="Chromosome"/>
</dbReference>
<evidence type="ECO:0000313" key="4">
    <source>
        <dbReference type="Proteomes" id="UP000663903"/>
    </source>
</evidence>
<accession>A0A975CHA0</accession>
<dbReference type="AlphaFoldDB" id="A0A975CHA0"/>
<dbReference type="KEGG" id="otd:J1M35_05630"/>
<dbReference type="Pfam" id="PF00190">
    <property type="entry name" value="Cupin_1"/>
    <property type="match status" value="1"/>
</dbReference>
<evidence type="ECO:0000313" key="3">
    <source>
        <dbReference type="EMBL" id="QTD46370.1"/>
    </source>
</evidence>
<reference evidence="3" key="1">
    <citation type="submission" date="2021-03" db="EMBL/GenBank/DDBJ databases">
        <title>Ottowia sp. 27C isolated from the cloaca of a Giant Asian pond turtle (Heosemys grandis).</title>
        <authorList>
            <person name="Spergser J."/>
            <person name="Busse H.-J."/>
        </authorList>
    </citation>
    <scope>NUCLEOTIDE SEQUENCE</scope>
    <source>
        <strain evidence="3">27C</strain>
    </source>
</reference>
<feature type="domain" description="Cupin type-1" evidence="2">
    <location>
        <begin position="54"/>
        <end position="127"/>
    </location>
</feature>
<feature type="signal peptide" evidence="1">
    <location>
        <begin position="1"/>
        <end position="23"/>
    </location>
</feature>
<keyword evidence="4" id="KW-1185">Reference proteome</keyword>
<dbReference type="EMBL" id="CP071796">
    <property type="protein sequence ID" value="QTD46370.1"/>
    <property type="molecule type" value="Genomic_DNA"/>
</dbReference>
<proteinExistence type="predicted"/>
<evidence type="ECO:0000259" key="2">
    <source>
        <dbReference type="Pfam" id="PF00190"/>
    </source>
</evidence>
<gene>
    <name evidence="3" type="ORF">J1M35_05630</name>
</gene>
<sequence length="151" mass="15872">MGSSLHAVMAVVSLAVAAAPALAQSADPVALAPSQLRWDGQKKVERQLLHADPSCHVVTHRVRIAPRTDLPPHGHERGYRLVTVVSGDLQLGFGHKFDAQALKALPAGSIFSEPAGHQHFARTGAEPVVLQLTEYDAAAPLAGCTPAKVAK</sequence>